<dbReference type="EMBL" id="GL877453">
    <property type="protein sequence ID" value="ELA46263.1"/>
    <property type="molecule type" value="Genomic_DNA"/>
</dbReference>
<dbReference type="Gene3D" id="3.40.30.10">
    <property type="entry name" value="Glutaredoxin"/>
    <property type="match status" value="1"/>
</dbReference>
<accession>L2GSJ4</accession>
<dbReference type="OMA" id="RRYFSHY"/>
<gene>
    <name evidence="1" type="ORF">VCUG_02230</name>
</gene>
<sequence>MPVVARTKADLNTQLLQNTNHIKIVSHGRRYFSHYSVMFNELEYYLSKLAKLVLYEESDLDGLQFYFNNSLVKVDCGTGNTEIVEYELNKEQFIETVKVVYMAAANGKKIVFINELKDINP</sequence>
<dbReference type="GeneID" id="19880094"/>
<dbReference type="HOGENOM" id="CLU_2039700_0_0_1"/>
<protein>
    <submittedName>
        <fullName evidence="1">Uncharacterized protein</fullName>
    </submittedName>
</protein>
<dbReference type="AlphaFoldDB" id="L2GSJ4"/>
<proteinExistence type="predicted"/>
<reference evidence="2" key="1">
    <citation type="submission" date="2011-03" db="EMBL/GenBank/DDBJ databases">
        <title>The genome sequence of Vavraia culicis strain floridensis.</title>
        <authorList>
            <consortium name="The Broad Institute Genome Sequencing Platform"/>
            <person name="Cuomo C."/>
            <person name="Becnel J."/>
            <person name="Sanscrainte N."/>
            <person name="Young S.K."/>
            <person name="Zeng Q."/>
            <person name="Gargeya S."/>
            <person name="Fitzgerald M."/>
            <person name="Haas B."/>
            <person name="Abouelleil A."/>
            <person name="Alvarado L."/>
            <person name="Arachchi H.M."/>
            <person name="Berlin A."/>
            <person name="Chapman S.B."/>
            <person name="Gearin G."/>
            <person name="Goldberg J."/>
            <person name="Griggs A."/>
            <person name="Gujja S."/>
            <person name="Hansen M."/>
            <person name="Heiman D."/>
            <person name="Howarth C."/>
            <person name="Larimer J."/>
            <person name="Lui A."/>
            <person name="MacDonald P.J.P."/>
            <person name="McCowen C."/>
            <person name="Montmayeur A."/>
            <person name="Murphy C."/>
            <person name="Neiman D."/>
            <person name="Pearson M."/>
            <person name="Priest M."/>
            <person name="Roberts A."/>
            <person name="Saif S."/>
            <person name="Shea T."/>
            <person name="Sisk P."/>
            <person name="Stolte C."/>
            <person name="Sykes S."/>
            <person name="Wortman J."/>
            <person name="Nusbaum C."/>
            <person name="Birren B."/>
        </authorList>
    </citation>
    <scope>NUCLEOTIDE SEQUENCE [LARGE SCALE GENOMIC DNA]</scope>
    <source>
        <strain evidence="2">floridensis</strain>
    </source>
</reference>
<dbReference type="RefSeq" id="XP_008075240.1">
    <property type="nucleotide sequence ID" value="XM_008077049.1"/>
</dbReference>
<keyword evidence="2" id="KW-1185">Reference proteome</keyword>
<evidence type="ECO:0000313" key="2">
    <source>
        <dbReference type="Proteomes" id="UP000011081"/>
    </source>
</evidence>
<dbReference type="GO" id="GO:0046540">
    <property type="term" value="C:U4/U6 x U5 tri-snRNP complex"/>
    <property type="evidence" value="ECO:0007669"/>
    <property type="project" value="InterPro"/>
</dbReference>
<dbReference type="Pfam" id="PF02966">
    <property type="entry name" value="DIM1"/>
    <property type="match status" value="1"/>
</dbReference>
<dbReference type="InParanoid" id="L2GSJ4"/>
<organism evidence="1 2">
    <name type="scientific">Vavraia culicis (isolate floridensis)</name>
    <name type="common">Microsporidian parasite</name>
    <dbReference type="NCBI Taxonomy" id="948595"/>
    <lineage>
        <taxon>Eukaryota</taxon>
        <taxon>Fungi</taxon>
        <taxon>Fungi incertae sedis</taxon>
        <taxon>Microsporidia</taxon>
        <taxon>Pleistophoridae</taxon>
        <taxon>Vavraia</taxon>
    </lineage>
</organism>
<dbReference type="VEuPathDB" id="MicrosporidiaDB:VCUG_02230"/>
<name>L2GSJ4_VAVCU</name>
<dbReference type="GO" id="GO:0000398">
    <property type="term" value="P:mRNA splicing, via spliceosome"/>
    <property type="evidence" value="ECO:0007669"/>
    <property type="project" value="InterPro"/>
</dbReference>
<evidence type="ECO:0000313" key="1">
    <source>
        <dbReference type="EMBL" id="ELA46263.1"/>
    </source>
</evidence>
<dbReference type="Proteomes" id="UP000011081">
    <property type="component" value="Unassembled WGS sequence"/>
</dbReference>
<dbReference type="OrthoDB" id="147752at2759"/>
<dbReference type="InterPro" id="IPR004123">
    <property type="entry name" value="Dim1"/>
</dbReference>